<proteinExistence type="inferred from homology"/>
<keyword evidence="3" id="KW-0418">Kinase</keyword>
<evidence type="ECO:0000313" key="5">
    <source>
        <dbReference type="Proteomes" id="UP001162156"/>
    </source>
</evidence>
<protein>
    <recommendedName>
        <fullName evidence="6">Carbohydrate kinase FGGY N-terminal domain-containing protein</fullName>
    </recommendedName>
</protein>
<dbReference type="InterPro" id="IPR043129">
    <property type="entry name" value="ATPase_NBD"/>
</dbReference>
<evidence type="ECO:0000256" key="1">
    <source>
        <dbReference type="ARBA" id="ARBA00009156"/>
    </source>
</evidence>
<name>A0AAV8WYS4_9CUCU</name>
<evidence type="ECO:0008006" key="6">
    <source>
        <dbReference type="Google" id="ProtNLM"/>
    </source>
</evidence>
<reference evidence="4" key="1">
    <citation type="journal article" date="2023" name="Insect Mol. Biol.">
        <title>Genome sequencing provides insights into the evolution of gene families encoding plant cell wall-degrading enzymes in longhorned beetles.</title>
        <authorList>
            <person name="Shin N.R."/>
            <person name="Okamura Y."/>
            <person name="Kirsch R."/>
            <person name="Pauchet Y."/>
        </authorList>
    </citation>
    <scope>NUCLEOTIDE SEQUENCE</scope>
    <source>
        <strain evidence="4">RBIC_L_NR</strain>
    </source>
</reference>
<evidence type="ECO:0000256" key="3">
    <source>
        <dbReference type="ARBA" id="ARBA00022777"/>
    </source>
</evidence>
<comment type="similarity">
    <text evidence="1">Belongs to the FGGY kinase family.</text>
</comment>
<sequence>MIGISVKWLRDNLQIIKDVTESTDIAQSVGETGEVYFVPAFSGLYAPYWRKEARRYFCFLDQMFNNHLNKLNSSIYVT</sequence>
<gene>
    <name evidence="4" type="ORF">NQ314_015505</name>
</gene>
<dbReference type="AlphaFoldDB" id="A0AAV8WYS4"/>
<comment type="caution">
    <text evidence="4">The sequence shown here is derived from an EMBL/GenBank/DDBJ whole genome shotgun (WGS) entry which is preliminary data.</text>
</comment>
<dbReference type="Gene3D" id="3.30.420.40">
    <property type="match status" value="1"/>
</dbReference>
<evidence type="ECO:0000313" key="4">
    <source>
        <dbReference type="EMBL" id="KAJ8931558.1"/>
    </source>
</evidence>
<keyword evidence="5" id="KW-1185">Reference proteome</keyword>
<dbReference type="PANTHER" id="PTHR10196:SF69">
    <property type="entry name" value="GLYCEROL KINASE"/>
    <property type="match status" value="1"/>
</dbReference>
<keyword evidence="2" id="KW-0808">Transferase</keyword>
<dbReference type="GO" id="GO:0005739">
    <property type="term" value="C:mitochondrion"/>
    <property type="evidence" value="ECO:0007669"/>
    <property type="project" value="TreeGrafter"/>
</dbReference>
<dbReference type="PANTHER" id="PTHR10196">
    <property type="entry name" value="SUGAR KINASE"/>
    <property type="match status" value="1"/>
</dbReference>
<dbReference type="GO" id="GO:0016301">
    <property type="term" value="F:kinase activity"/>
    <property type="evidence" value="ECO:0007669"/>
    <property type="project" value="UniProtKB-KW"/>
</dbReference>
<accession>A0AAV8WYS4</accession>
<dbReference type="SUPFAM" id="SSF53067">
    <property type="entry name" value="Actin-like ATPase domain"/>
    <property type="match status" value="1"/>
</dbReference>
<organism evidence="4 5">
    <name type="scientific">Rhamnusium bicolor</name>
    <dbReference type="NCBI Taxonomy" id="1586634"/>
    <lineage>
        <taxon>Eukaryota</taxon>
        <taxon>Metazoa</taxon>
        <taxon>Ecdysozoa</taxon>
        <taxon>Arthropoda</taxon>
        <taxon>Hexapoda</taxon>
        <taxon>Insecta</taxon>
        <taxon>Pterygota</taxon>
        <taxon>Neoptera</taxon>
        <taxon>Endopterygota</taxon>
        <taxon>Coleoptera</taxon>
        <taxon>Polyphaga</taxon>
        <taxon>Cucujiformia</taxon>
        <taxon>Chrysomeloidea</taxon>
        <taxon>Cerambycidae</taxon>
        <taxon>Lepturinae</taxon>
        <taxon>Rhagiini</taxon>
        <taxon>Rhamnusium</taxon>
    </lineage>
</organism>
<dbReference type="Proteomes" id="UP001162156">
    <property type="component" value="Unassembled WGS sequence"/>
</dbReference>
<evidence type="ECO:0000256" key="2">
    <source>
        <dbReference type="ARBA" id="ARBA00022679"/>
    </source>
</evidence>
<dbReference type="EMBL" id="JANEYF010004294">
    <property type="protein sequence ID" value="KAJ8931558.1"/>
    <property type="molecule type" value="Genomic_DNA"/>
</dbReference>